<name>A0A0V0YSQ0_TRIBR</name>
<sequence length="46" mass="5444">MTMEKYKNLQEEMKMLSAEHDQLKTELCDLRTLDSNAEIDDIKEVI</sequence>
<organism evidence="1 2">
    <name type="scientific">Trichinella britovi</name>
    <name type="common">Parasitic roundworm</name>
    <dbReference type="NCBI Taxonomy" id="45882"/>
    <lineage>
        <taxon>Eukaryota</taxon>
        <taxon>Metazoa</taxon>
        <taxon>Ecdysozoa</taxon>
        <taxon>Nematoda</taxon>
        <taxon>Enoplea</taxon>
        <taxon>Dorylaimia</taxon>
        <taxon>Trichinellida</taxon>
        <taxon>Trichinellidae</taxon>
        <taxon>Trichinella</taxon>
    </lineage>
</organism>
<proteinExistence type="predicted"/>
<dbReference type="STRING" id="45882.A0A0V0YSQ0"/>
<dbReference type="AlphaFoldDB" id="A0A0V0YSQ0"/>
<dbReference type="EMBL" id="JYDI01006780">
    <property type="protein sequence ID" value="KRY03147.1"/>
    <property type="molecule type" value="Genomic_DNA"/>
</dbReference>
<evidence type="ECO:0000313" key="1">
    <source>
        <dbReference type="EMBL" id="KRY03147.1"/>
    </source>
</evidence>
<protein>
    <submittedName>
        <fullName evidence="1">Uncharacterized protein</fullName>
    </submittedName>
</protein>
<evidence type="ECO:0000313" key="2">
    <source>
        <dbReference type="Proteomes" id="UP000054653"/>
    </source>
</evidence>
<feature type="non-terminal residue" evidence="1">
    <location>
        <position position="46"/>
    </location>
</feature>
<accession>A0A0V0YSQ0</accession>
<reference evidence="1 2" key="1">
    <citation type="submission" date="2015-01" db="EMBL/GenBank/DDBJ databases">
        <title>Evolution of Trichinella species and genotypes.</title>
        <authorList>
            <person name="Korhonen P.K."/>
            <person name="Edoardo P."/>
            <person name="Giuseppe L.R."/>
            <person name="Gasser R.B."/>
        </authorList>
    </citation>
    <scope>NUCLEOTIDE SEQUENCE [LARGE SCALE GENOMIC DNA]</scope>
    <source>
        <strain evidence="1">ISS120</strain>
    </source>
</reference>
<dbReference type="Proteomes" id="UP000054653">
    <property type="component" value="Unassembled WGS sequence"/>
</dbReference>
<gene>
    <name evidence="1" type="ORF">T03_6761</name>
</gene>
<keyword evidence="2" id="KW-1185">Reference proteome</keyword>
<comment type="caution">
    <text evidence="1">The sequence shown here is derived from an EMBL/GenBank/DDBJ whole genome shotgun (WGS) entry which is preliminary data.</text>
</comment>